<dbReference type="SUPFAM" id="SSF52540">
    <property type="entry name" value="P-loop containing nucleoside triphosphate hydrolases"/>
    <property type="match status" value="1"/>
</dbReference>
<dbReference type="Gene3D" id="1.10.8.430">
    <property type="entry name" value="Helical domain of apoptotic protease-activating factors"/>
    <property type="match status" value="1"/>
</dbReference>
<dbReference type="PANTHER" id="PTHR36766">
    <property type="entry name" value="PLANT BROAD-SPECTRUM MILDEW RESISTANCE PROTEIN RPW8"/>
    <property type="match status" value="1"/>
</dbReference>
<dbReference type="PRINTS" id="PR00364">
    <property type="entry name" value="DISEASERSIST"/>
</dbReference>
<sequence>MAMFRLSSIISGLDKLASYITSSSSSSCDPCGRDELVELKDSVVRTRNYVMDSRGVIGDASVKLWLMELDNLVHLIDRILVESASEQQPQLVTCRKRAKLEKKEPAPDVINFLQVQEEIRKRFHEMSADWAAIHLTETDVGMQFQQQRSSSPSGFQIDESCVFGRDDDKNKVIELLFSDDSKRGNVSIISIVGVAGIGKTTLAQLAYNDPKICAHFTARGWVCLSRDIDAVGLLQAIVQSVTGKACRDKDLVTLERTLEGVLKGTKFLLVLDDVREEEDDCLWDCLWSPLLGAETTKIVVTTRNELVSNSIQELVLPHHLSSLSEANCWSLFRRFAFDGEDPNEHPNLVEIGRRIAAMCRGWPLAAKTLGVLLRFETDEDMWLDILQDPDRDLNRNGLVTCSCFRYIGLGSNASLLEARIYDVPELGFDLDWSDPQCKL</sequence>
<reference evidence="2 3" key="1">
    <citation type="submission" date="2022-12" db="EMBL/GenBank/DDBJ databases">
        <title>Chromosome-scale assembly of the Ensete ventricosum genome.</title>
        <authorList>
            <person name="Dussert Y."/>
            <person name="Stocks J."/>
            <person name="Wendawek A."/>
            <person name="Woldeyes F."/>
            <person name="Nichols R.A."/>
            <person name="Borrell J.S."/>
        </authorList>
    </citation>
    <scope>NUCLEOTIDE SEQUENCE [LARGE SCALE GENOMIC DNA]</scope>
    <source>
        <strain evidence="3">cv. Maze</strain>
        <tissue evidence="2">Seeds</tissue>
    </source>
</reference>
<protein>
    <recommendedName>
        <fullName evidence="1">NB-ARC domain-containing protein</fullName>
    </recommendedName>
</protein>
<evidence type="ECO:0000313" key="3">
    <source>
        <dbReference type="Proteomes" id="UP001222027"/>
    </source>
</evidence>
<dbReference type="Gene3D" id="3.40.50.300">
    <property type="entry name" value="P-loop containing nucleotide triphosphate hydrolases"/>
    <property type="match status" value="1"/>
</dbReference>
<dbReference type="Proteomes" id="UP001222027">
    <property type="component" value="Unassembled WGS sequence"/>
</dbReference>
<dbReference type="EMBL" id="JAQQAF010000005">
    <property type="protein sequence ID" value="KAJ8484544.1"/>
    <property type="molecule type" value="Genomic_DNA"/>
</dbReference>
<accession>A0AAV8R170</accession>
<proteinExistence type="predicted"/>
<evidence type="ECO:0000313" key="2">
    <source>
        <dbReference type="EMBL" id="KAJ8484544.1"/>
    </source>
</evidence>
<dbReference type="GO" id="GO:0043531">
    <property type="term" value="F:ADP binding"/>
    <property type="evidence" value="ECO:0007669"/>
    <property type="project" value="InterPro"/>
</dbReference>
<dbReference type="InterPro" id="IPR042197">
    <property type="entry name" value="Apaf_helical"/>
</dbReference>
<keyword evidence="3" id="KW-1185">Reference proteome</keyword>
<dbReference type="PANTHER" id="PTHR36766:SF70">
    <property type="entry name" value="DISEASE RESISTANCE PROTEIN RGA4"/>
    <property type="match status" value="1"/>
</dbReference>
<dbReference type="InterPro" id="IPR002182">
    <property type="entry name" value="NB-ARC"/>
</dbReference>
<dbReference type="Pfam" id="PF00931">
    <property type="entry name" value="NB-ARC"/>
    <property type="match status" value="1"/>
</dbReference>
<dbReference type="PROSITE" id="PS51257">
    <property type="entry name" value="PROKAR_LIPOPROTEIN"/>
    <property type="match status" value="1"/>
</dbReference>
<evidence type="ECO:0000259" key="1">
    <source>
        <dbReference type="Pfam" id="PF00931"/>
    </source>
</evidence>
<name>A0AAV8R170_ENSVE</name>
<gene>
    <name evidence="2" type="ORF">OPV22_017029</name>
</gene>
<dbReference type="InterPro" id="IPR027417">
    <property type="entry name" value="P-loop_NTPase"/>
</dbReference>
<feature type="domain" description="NB-ARC" evidence="1">
    <location>
        <begin position="166"/>
        <end position="340"/>
    </location>
</feature>
<comment type="caution">
    <text evidence="2">The sequence shown here is derived from an EMBL/GenBank/DDBJ whole genome shotgun (WGS) entry which is preliminary data.</text>
</comment>
<dbReference type="AlphaFoldDB" id="A0AAV8R170"/>
<organism evidence="2 3">
    <name type="scientific">Ensete ventricosum</name>
    <name type="common">Abyssinian banana</name>
    <name type="synonym">Musa ensete</name>
    <dbReference type="NCBI Taxonomy" id="4639"/>
    <lineage>
        <taxon>Eukaryota</taxon>
        <taxon>Viridiplantae</taxon>
        <taxon>Streptophyta</taxon>
        <taxon>Embryophyta</taxon>
        <taxon>Tracheophyta</taxon>
        <taxon>Spermatophyta</taxon>
        <taxon>Magnoliopsida</taxon>
        <taxon>Liliopsida</taxon>
        <taxon>Zingiberales</taxon>
        <taxon>Musaceae</taxon>
        <taxon>Ensete</taxon>
    </lineage>
</organism>